<evidence type="ECO:0000256" key="3">
    <source>
        <dbReference type="ARBA" id="ARBA00001946"/>
    </source>
</evidence>
<dbReference type="Pfam" id="PF00078">
    <property type="entry name" value="RVT_1"/>
    <property type="match status" value="1"/>
</dbReference>
<evidence type="ECO:0000256" key="21">
    <source>
        <dbReference type="ARBA" id="ARBA00081232"/>
    </source>
</evidence>
<evidence type="ECO:0000256" key="5">
    <source>
        <dbReference type="ARBA" id="ARBA00012201"/>
    </source>
</evidence>
<dbReference type="InterPro" id="IPR018297">
    <property type="entry name" value="A/G_cyclase_CS"/>
</dbReference>
<evidence type="ECO:0000256" key="20">
    <source>
        <dbReference type="ARBA" id="ARBA00081225"/>
    </source>
</evidence>
<evidence type="ECO:0000256" key="1">
    <source>
        <dbReference type="ARBA" id="ARBA00001593"/>
    </source>
</evidence>
<evidence type="ECO:0000256" key="14">
    <source>
        <dbReference type="ARBA" id="ARBA00022998"/>
    </source>
</evidence>
<evidence type="ECO:0000256" key="7">
    <source>
        <dbReference type="ARBA" id="ARBA00022692"/>
    </source>
</evidence>
<keyword evidence="14" id="KW-0115">cAMP biosynthesis</keyword>
<dbReference type="GO" id="GO:0004016">
    <property type="term" value="F:adenylate cyclase activity"/>
    <property type="evidence" value="ECO:0007669"/>
    <property type="project" value="UniProtKB-EC"/>
</dbReference>
<comment type="cofactor">
    <cofactor evidence="3">
        <name>Mg(2+)</name>
        <dbReference type="ChEBI" id="CHEBI:18420"/>
    </cofactor>
</comment>
<dbReference type="CDD" id="cd07302">
    <property type="entry name" value="CHD"/>
    <property type="match status" value="2"/>
</dbReference>
<evidence type="ECO:0000256" key="19">
    <source>
        <dbReference type="ARBA" id="ARBA00070496"/>
    </source>
</evidence>
<dbReference type="InterPro" id="IPR000477">
    <property type="entry name" value="RT_dom"/>
</dbReference>
<dbReference type="Proteomes" id="UP000095280">
    <property type="component" value="Unplaced"/>
</dbReference>
<proteinExistence type="inferred from homology"/>
<dbReference type="PANTHER" id="PTHR45627">
    <property type="entry name" value="ADENYLATE CYCLASE TYPE 1"/>
    <property type="match status" value="1"/>
</dbReference>
<feature type="domain" description="Guanylate cyclase" evidence="26">
    <location>
        <begin position="2495"/>
        <end position="2636"/>
    </location>
</feature>
<feature type="transmembrane region" description="Helical" evidence="25">
    <location>
        <begin position="386"/>
        <end position="408"/>
    </location>
</feature>
<keyword evidence="7 25" id="KW-0812">Transmembrane</keyword>
<dbReference type="SMART" id="SM00044">
    <property type="entry name" value="CYCc"/>
    <property type="match status" value="2"/>
</dbReference>
<dbReference type="GO" id="GO:0035556">
    <property type="term" value="P:intracellular signal transduction"/>
    <property type="evidence" value="ECO:0007669"/>
    <property type="project" value="InterPro"/>
</dbReference>
<feature type="domain" description="Guanylate cyclase" evidence="26">
    <location>
        <begin position="1940"/>
        <end position="2067"/>
    </location>
</feature>
<dbReference type="InterPro" id="IPR036691">
    <property type="entry name" value="Endo/exonu/phosph_ase_sf"/>
</dbReference>
<evidence type="ECO:0000256" key="4">
    <source>
        <dbReference type="ARBA" id="ARBA00004651"/>
    </source>
</evidence>
<name>A0A1I8JIK1_9PLAT</name>
<dbReference type="CDD" id="cd01650">
    <property type="entry name" value="RT_nLTR_like"/>
    <property type="match status" value="1"/>
</dbReference>
<evidence type="ECO:0000259" key="27">
    <source>
        <dbReference type="PROSITE" id="PS50878"/>
    </source>
</evidence>
<dbReference type="WBParaSite" id="maker-uti_cns_0047906-snap-gene-0.2-mRNA-1">
    <property type="protein sequence ID" value="maker-uti_cns_0047906-snap-gene-0.2-mRNA-1"/>
    <property type="gene ID" value="maker-uti_cns_0047906-snap-gene-0.2"/>
</dbReference>
<evidence type="ECO:0000313" key="28">
    <source>
        <dbReference type="Proteomes" id="UP000095280"/>
    </source>
</evidence>
<keyword evidence="16" id="KW-0325">Glycoprotein</keyword>
<feature type="transmembrane region" description="Helical" evidence="25">
    <location>
        <begin position="2275"/>
        <end position="2297"/>
    </location>
</feature>
<dbReference type="FunFam" id="3.30.70.1230:FF:000008">
    <property type="entry name" value="Adenylate cyclase type 9"/>
    <property type="match status" value="1"/>
</dbReference>
<feature type="domain" description="Reverse transcriptase" evidence="27">
    <location>
        <begin position="1178"/>
        <end position="1460"/>
    </location>
</feature>
<keyword evidence="18 23" id="KW-0456">Lyase</keyword>
<dbReference type="InterPro" id="IPR005135">
    <property type="entry name" value="Endo/exonuclease/phosphatase"/>
</dbReference>
<evidence type="ECO:0000313" key="29">
    <source>
        <dbReference type="WBParaSite" id="maker-uti_cns_0047906-snap-gene-0.2-mRNA-1"/>
    </source>
</evidence>
<keyword evidence="17" id="KW-0464">Manganese</keyword>
<dbReference type="PROSITE" id="PS00452">
    <property type="entry name" value="GUANYLATE_CYCLASE_1"/>
    <property type="match status" value="1"/>
</dbReference>
<evidence type="ECO:0000256" key="13">
    <source>
        <dbReference type="ARBA" id="ARBA00022989"/>
    </source>
</evidence>
<dbReference type="InterPro" id="IPR029787">
    <property type="entry name" value="Nucleotide_cyclase"/>
</dbReference>
<dbReference type="GO" id="GO:0007189">
    <property type="term" value="P:adenylate cyclase-activating G protein-coupled receptor signaling pathway"/>
    <property type="evidence" value="ECO:0007669"/>
    <property type="project" value="TreeGrafter"/>
</dbReference>
<evidence type="ECO:0000256" key="23">
    <source>
        <dbReference type="RuleBase" id="RU000405"/>
    </source>
</evidence>
<dbReference type="GO" id="GO:0006171">
    <property type="term" value="P:cAMP biosynthetic process"/>
    <property type="evidence" value="ECO:0007669"/>
    <property type="project" value="UniProtKB-KW"/>
</dbReference>
<keyword evidence="12" id="KW-0460">Magnesium</keyword>
<evidence type="ECO:0000256" key="17">
    <source>
        <dbReference type="ARBA" id="ARBA00023211"/>
    </source>
</evidence>
<evidence type="ECO:0000256" key="10">
    <source>
        <dbReference type="ARBA" id="ARBA00022741"/>
    </source>
</evidence>
<dbReference type="PANTHER" id="PTHR45627:SF8">
    <property type="entry name" value="ADENYLATE CYCLASE TYPE 9"/>
    <property type="match status" value="1"/>
</dbReference>
<feature type="transmembrane region" description="Helical" evidence="25">
    <location>
        <begin position="1838"/>
        <end position="1857"/>
    </location>
</feature>
<feature type="transmembrane region" description="Helical" evidence="25">
    <location>
        <begin position="1699"/>
        <end position="1719"/>
    </location>
</feature>
<evidence type="ECO:0000256" key="15">
    <source>
        <dbReference type="ARBA" id="ARBA00023136"/>
    </source>
</evidence>
<keyword evidence="9" id="KW-0677">Repeat</keyword>
<feature type="transmembrane region" description="Helical" evidence="25">
    <location>
        <begin position="1784"/>
        <end position="1806"/>
    </location>
</feature>
<feature type="region of interest" description="Disordered" evidence="24">
    <location>
        <begin position="73"/>
        <end position="94"/>
    </location>
</feature>
<evidence type="ECO:0000256" key="2">
    <source>
        <dbReference type="ARBA" id="ARBA00001936"/>
    </source>
</evidence>
<keyword evidence="6" id="KW-1003">Cell membrane</keyword>
<evidence type="ECO:0000256" key="12">
    <source>
        <dbReference type="ARBA" id="ARBA00022842"/>
    </source>
</evidence>
<keyword evidence="8" id="KW-0479">Metal-binding</keyword>
<dbReference type="GO" id="GO:0046872">
    <property type="term" value="F:metal ion binding"/>
    <property type="evidence" value="ECO:0007669"/>
    <property type="project" value="UniProtKB-KW"/>
</dbReference>
<comment type="cofactor">
    <cofactor evidence="2">
        <name>Mn(2+)</name>
        <dbReference type="ChEBI" id="CHEBI:29035"/>
    </cofactor>
</comment>
<feature type="region of interest" description="Disordered" evidence="24">
    <location>
        <begin position="616"/>
        <end position="667"/>
    </location>
</feature>
<keyword evidence="28" id="KW-1185">Reference proteome</keyword>
<accession>A0A1I8JIK1</accession>
<dbReference type="PROSITE" id="PS50125">
    <property type="entry name" value="GUANYLATE_CYCLASE_2"/>
    <property type="match status" value="2"/>
</dbReference>
<feature type="transmembrane region" description="Helical" evidence="25">
    <location>
        <begin position="1813"/>
        <end position="1832"/>
    </location>
</feature>
<feature type="compositionally biased region" description="Basic residues" evidence="24">
    <location>
        <begin position="619"/>
        <end position="653"/>
    </location>
</feature>
<dbReference type="PROSITE" id="PS50878">
    <property type="entry name" value="RT_POL"/>
    <property type="match status" value="1"/>
</dbReference>
<dbReference type="FunFam" id="3.30.70.1230:FF:000014">
    <property type="entry name" value="adenylate cyclase type 9"/>
    <property type="match status" value="1"/>
</dbReference>
<feature type="transmembrane region" description="Helical" evidence="25">
    <location>
        <begin position="356"/>
        <end position="380"/>
    </location>
</feature>
<dbReference type="SUPFAM" id="SSF56219">
    <property type="entry name" value="DNase I-like"/>
    <property type="match status" value="1"/>
</dbReference>
<sequence length="2683" mass="292548">ATSSALLSVVDGHLSYKEAPDNAKIHTSVYEHLPKTTAADYQPAIDSAQLEQSSFGQNCQEAIENAIILKSKRSSSTASIPPPPVAANSRIPRPHPSSVPLDASFNYSIQSGQLWILDTSWRPPSGPTVTDIGTATAPAIATVSSSTASASLATVSIATELTTASGVTVAVDFELHSRIMGLTIVHQQMQDSTIADSSAREAAVSAWTSDGVELETLAGEFCGSDVAGWAVACCSVVCIFVVRCAVAMSVIVALNCCVIVCGSVVRDVVDESADAPDVVFRFIVFPGIVSRFVVTPVVVSGCVVALVVGGSVVDLVVVLVVVSGSVVVLVVVSGSVVVLVVVSGSVVVLVVVSESIFVIVVVSGSVVVLAVVSGSVFVIVVVSGSVVVLVVVSGSVVVLVVVSGCCGWEAALIADQRLLGVQELLALNLFNSGCGGGSLRSGGGSGGLLLLLLLSARRPTATGQLPKMATDDATASGCRQPLRQRNGLELQLRRPTDWHQIELSRSLRSTTACSFTRAMAASESMSDSASSACLATSFWISCSSSSGSTMISSLPAVAALAAAGAEAARLPVPPELTQMPIADFIRTSPGEQPRRIVHVKWLLAKSGEPRLTAAAAKCGRTKRGQRSARRRVERRRERNRRGRLRGAARRAAARVHSDPPGGAGDREAQLHRAPAVPQGMLRVGTLNCRTLKAAWRRGVLAKLAYDLSCDIISLQEVSIKADPGLHCEDLGAGWTLYYTSADQRGRGGVGALIGPRLQQSCRCISLSPRLLRIDVRLRGRNARLFCAYAPPATRPDEAQEFFEQLSVQVEATAQRDTAVALGDLNAVLRRSERSLFVTPRGNNNTEALEDFLERQDMVSANTRFRKPLSGLATFVGCKRRRRNARGRNATRRQAQLDHVLVRFRERRRAVNCRTITPLALRSDHRLLICDLNLRDPLYRPPKRPPRRYYRALRATDTQRRFASAFNTALGDKRGSAEYAEVCAAIRTAAEQAVPMMQPAQRGQPVWQDDPAIQAAREDLEKLRLSRRPTREAEAALAAVYLQRQQAAVDDAIQAVSAAGPDARGRVAWSAINALTGRKRRNPLNLAGDTPDERRNELREFFAAIVNAPPPPLPDSLTLPPETPLPAEESFSVAPVNAADVVKLAQQSPGGKALGPDEVPIEALRIPCVAAEVARVMNRVLFGEAAPNEWTTAHIVAVPKKPGTTRLEDHRGICLQSCAAKLFNRMLLSRLQPVLDPYLRPEQNGFRPHRGTVAQILALRRVIEEARIRQSILILIFIDFKKAFDSVVRAVLPMVLRAYNVPEQLISAVMAMYRDTTAAVTTPDGLSDSFETSSGVLQGDTLAPFLFVLVLDWVLRTALPTDDDGFLLQRRVGRRQPEKRLSVLGYADDLALLSSTVEGAQRQLDRLVAVAASVGLVVNTQKTVVLCVPDDIEAAIFCRGADGQATELPRCQQFVYLGGLVPDAREDLRRRRGLAWAAFRSVRAVLQSEALPDRQRAALFQAVIETVLLYNAETWTLTDSLEQQVDAAHAGLLRAAFNIGVERVTNAALYRRAGLPRPSDLLRRRRLQLAGHLIRAESYCPQPVQEVLLLTLQAPYRRGQARTRRYVDCLLADAGAPDTAAAMADEAGPSEKAKFTKDTEEVDIDPISGKRRVEGGGGRQGRRLTLFDRSSGSVLNPCFASSVLEAHYQRISYQQSVGRLRCACAYLALCSLVWVIYFAIRQTPMWWGLVLTEVATILVFVLLLGATYVRALFPRFSLVLSLIAVVVKGGLLLANMAALKGDEDYGYLPIFDFAGVLQVVMVSYTLIPIPLYLCLLYGILLSGLYILCLVFFIGVETPLILTSHAMMLIGVQIVGFQLHIMSQVRRRSTYLRLCEGARLKRDQAHEKESKDAMIKSLMPESVAKAITETGEGGTENGPSGGPGKSDAKFRKFYVKQLQDVSVLFADIVGFTNMSSGKTAPHLVYLLNDLFGRFDDLCDKSGCEKIATLGDCYYCVAGCPEPKPDHAECCVEMGRAMVEAIREFDRDHEEAVNMRVGVHTGTVTCGIVGKMRFKFDVWSNDVTLANEMESSGQPGRVHISDDTYNFVKDIYKLDEGPVVPDIRELKVLIEYYDETKKGYAIKHTQNEKTIKTYFVVERVDGRPHISLPKKNVIKFHDLKDTSAPPVDQDDVVVEVTGPSASGPTDQELTGMIGTDDSNLKAFYSPPVSQITLNFRQGSLESSYRRYGVLPDATDSKDAPAALSNPRVSPLIDSCVQLAMLLFVAAAGFLAAPLPAGIALGCIGAVVLILFLLMFCFDLCSNCASGLYAGLFSWYPRNAIGAFVMVAPAAVAIANLASCAPAIVDKSVTLREVFLLALCAFVLFTFFCSWTKSCTAIVAVILAIALTFLNPSLCSTKPEAAGNLTLSRNATNPAELIRQGEFTISVLELLLLVVFLNRLYDISFRQSFHCEHQAAQEKVQMRKEKEQADWLLHNIIPYYIETEMSEKKTYSRNLKNVGVVFSTIYNFSEFYDEQFQGGTEMLRVLNEYFSDIEGLLSNDDYKDVEKIKTVGACLMAASGLNTKTRKKNKDPDWDHLYALMDFCLDVLEQTKEFNEALFNFDFKLKIGYNIGEVTAGVIGSTKLLYDIWGDTVNVSSRMYSTGEMMRIQVTKDVAKKLESRYEFEDRGTTYVKGKGDVETCLLVKKR</sequence>
<dbReference type="GO" id="GO:0005524">
    <property type="term" value="F:ATP binding"/>
    <property type="evidence" value="ECO:0007669"/>
    <property type="project" value="UniProtKB-KW"/>
</dbReference>
<evidence type="ECO:0000256" key="6">
    <source>
        <dbReference type="ARBA" id="ARBA00022475"/>
    </source>
</evidence>
<evidence type="ECO:0000256" key="18">
    <source>
        <dbReference type="ARBA" id="ARBA00023239"/>
    </source>
</evidence>
<feature type="transmembrane region" description="Helical" evidence="25">
    <location>
        <begin position="2347"/>
        <end position="2364"/>
    </location>
</feature>
<evidence type="ECO:0000259" key="26">
    <source>
        <dbReference type="PROSITE" id="PS50125"/>
    </source>
</evidence>
<dbReference type="EC" id="4.6.1.1" evidence="5"/>
<comment type="subcellular location">
    <subcellularLocation>
        <location evidence="4">Cell membrane</location>
        <topology evidence="4">Multi-pass membrane protein</topology>
    </subcellularLocation>
</comment>
<feature type="transmembrane region" description="Helical" evidence="25">
    <location>
        <begin position="1755"/>
        <end position="1778"/>
    </location>
</feature>
<feature type="transmembrane region" description="Helical" evidence="25">
    <location>
        <begin position="316"/>
        <end position="349"/>
    </location>
</feature>
<keyword evidence="15 25" id="KW-0472">Membrane</keyword>
<dbReference type="SUPFAM" id="SSF55073">
    <property type="entry name" value="Nucleotide cyclase"/>
    <property type="match status" value="2"/>
</dbReference>
<evidence type="ECO:0000256" key="22">
    <source>
        <dbReference type="ARBA" id="ARBA00081427"/>
    </source>
</evidence>
<dbReference type="GO" id="GO:0005886">
    <property type="term" value="C:plasma membrane"/>
    <property type="evidence" value="ECO:0007669"/>
    <property type="project" value="UniProtKB-SubCell"/>
</dbReference>
<feature type="transmembrane region" description="Helical" evidence="25">
    <location>
        <begin position="2248"/>
        <end position="2269"/>
    </location>
</feature>
<evidence type="ECO:0000256" key="11">
    <source>
        <dbReference type="ARBA" id="ARBA00022840"/>
    </source>
</evidence>
<protein>
    <recommendedName>
        <fullName evidence="19">Adenylate cyclase type 9</fullName>
        <ecNumber evidence="5">4.6.1.1</ecNumber>
    </recommendedName>
    <alternativeName>
        <fullName evidence="22">ATP pyrophosphate-lyase 9</fullName>
    </alternativeName>
    <alternativeName>
        <fullName evidence="20">Adenylate cyclase type IX</fullName>
    </alternativeName>
    <alternativeName>
        <fullName evidence="21">Adenylyl cyclase 9</fullName>
    </alternativeName>
</protein>
<evidence type="ECO:0000256" key="25">
    <source>
        <dbReference type="SAM" id="Phobius"/>
    </source>
</evidence>
<dbReference type="Pfam" id="PF00211">
    <property type="entry name" value="Guanylate_cyc"/>
    <property type="match status" value="2"/>
</dbReference>
<keyword evidence="13 25" id="KW-1133">Transmembrane helix</keyword>
<organism evidence="28 29">
    <name type="scientific">Macrostomum lignano</name>
    <dbReference type="NCBI Taxonomy" id="282301"/>
    <lineage>
        <taxon>Eukaryota</taxon>
        <taxon>Metazoa</taxon>
        <taxon>Spiralia</taxon>
        <taxon>Lophotrochozoa</taxon>
        <taxon>Platyhelminthes</taxon>
        <taxon>Rhabditophora</taxon>
        <taxon>Macrostomorpha</taxon>
        <taxon>Macrostomida</taxon>
        <taxon>Macrostomidae</taxon>
        <taxon>Macrostomum</taxon>
    </lineage>
</organism>
<comment type="similarity">
    <text evidence="23">Belongs to the adenylyl cyclase class-4/guanylyl cyclase family.</text>
</comment>
<evidence type="ECO:0000256" key="16">
    <source>
        <dbReference type="ARBA" id="ARBA00023180"/>
    </source>
</evidence>
<feature type="transmembrane region" description="Helical" evidence="25">
    <location>
        <begin position="278"/>
        <end position="310"/>
    </location>
</feature>
<evidence type="ECO:0000256" key="24">
    <source>
        <dbReference type="SAM" id="MobiDB-lite"/>
    </source>
</evidence>
<keyword evidence="10" id="KW-0547">Nucleotide-binding</keyword>
<comment type="catalytic activity">
    <reaction evidence="1">
        <text>ATP = 3',5'-cyclic AMP + diphosphate</text>
        <dbReference type="Rhea" id="RHEA:15389"/>
        <dbReference type="ChEBI" id="CHEBI:30616"/>
        <dbReference type="ChEBI" id="CHEBI:33019"/>
        <dbReference type="ChEBI" id="CHEBI:58165"/>
        <dbReference type="EC" id="4.6.1.1"/>
    </reaction>
</comment>
<dbReference type="InterPro" id="IPR001054">
    <property type="entry name" value="A/G_cyclase"/>
</dbReference>
<evidence type="ECO:0000256" key="9">
    <source>
        <dbReference type="ARBA" id="ARBA00022737"/>
    </source>
</evidence>
<keyword evidence="11" id="KW-0067">ATP-binding</keyword>
<dbReference type="CDD" id="cd09076">
    <property type="entry name" value="L1-EN"/>
    <property type="match status" value="1"/>
</dbReference>
<feature type="transmembrane region" description="Helical" evidence="25">
    <location>
        <begin position="2317"/>
        <end position="2341"/>
    </location>
</feature>
<evidence type="ECO:0000256" key="8">
    <source>
        <dbReference type="ARBA" id="ARBA00022723"/>
    </source>
</evidence>
<feature type="transmembrane region" description="Helical" evidence="25">
    <location>
        <begin position="1725"/>
        <end position="1748"/>
    </location>
</feature>
<dbReference type="Pfam" id="PF03372">
    <property type="entry name" value="Exo_endo_phos"/>
    <property type="match status" value="1"/>
</dbReference>
<dbReference type="Gene3D" id="3.30.70.1230">
    <property type="entry name" value="Nucleotide cyclase"/>
    <property type="match status" value="2"/>
</dbReference>
<reference evidence="29" key="1">
    <citation type="submission" date="2016-11" db="UniProtKB">
        <authorList>
            <consortium name="WormBaseParasite"/>
        </authorList>
    </citation>
    <scope>IDENTIFICATION</scope>
</reference>
<dbReference type="Gene3D" id="3.60.10.10">
    <property type="entry name" value="Endonuclease/exonuclease/phosphatase"/>
    <property type="match status" value="1"/>
</dbReference>